<proteinExistence type="predicted"/>
<evidence type="ECO:0000313" key="2">
    <source>
        <dbReference type="Proteomes" id="UP000886501"/>
    </source>
</evidence>
<protein>
    <submittedName>
        <fullName evidence="1">Uncharacterized protein</fullName>
    </submittedName>
</protein>
<accession>A0ACB6Z0J3</accession>
<evidence type="ECO:0000313" key="1">
    <source>
        <dbReference type="EMBL" id="KAF9643191.1"/>
    </source>
</evidence>
<name>A0ACB6Z0J3_THEGA</name>
<reference evidence="1" key="1">
    <citation type="submission" date="2019-10" db="EMBL/GenBank/DDBJ databases">
        <authorList>
            <consortium name="DOE Joint Genome Institute"/>
            <person name="Kuo A."/>
            <person name="Miyauchi S."/>
            <person name="Kiss E."/>
            <person name="Drula E."/>
            <person name="Kohler A."/>
            <person name="Sanchez-Garcia M."/>
            <person name="Andreopoulos B."/>
            <person name="Barry K.W."/>
            <person name="Bonito G."/>
            <person name="Buee M."/>
            <person name="Carver A."/>
            <person name="Chen C."/>
            <person name="Cichocki N."/>
            <person name="Clum A."/>
            <person name="Culley D."/>
            <person name="Crous P.W."/>
            <person name="Fauchery L."/>
            <person name="Girlanda M."/>
            <person name="Hayes R."/>
            <person name="Keri Z."/>
            <person name="Labutti K."/>
            <person name="Lipzen A."/>
            <person name="Lombard V."/>
            <person name="Magnuson J."/>
            <person name="Maillard F."/>
            <person name="Morin E."/>
            <person name="Murat C."/>
            <person name="Nolan M."/>
            <person name="Ohm R."/>
            <person name="Pangilinan J."/>
            <person name="Pereira M."/>
            <person name="Perotto S."/>
            <person name="Peter M."/>
            <person name="Riley R."/>
            <person name="Sitrit Y."/>
            <person name="Stielow B."/>
            <person name="Szollosi G."/>
            <person name="Zifcakova L."/>
            <person name="Stursova M."/>
            <person name="Spatafora J.W."/>
            <person name="Tedersoo L."/>
            <person name="Vaario L.-M."/>
            <person name="Yamada A."/>
            <person name="Yan M."/>
            <person name="Wang P."/>
            <person name="Xu J."/>
            <person name="Bruns T."/>
            <person name="Baldrian P."/>
            <person name="Vilgalys R."/>
            <person name="Henrissat B."/>
            <person name="Grigoriev I.V."/>
            <person name="Hibbett D."/>
            <person name="Nagy L.G."/>
            <person name="Martin F.M."/>
        </authorList>
    </citation>
    <scope>NUCLEOTIDE SEQUENCE</scope>
    <source>
        <strain evidence="1">P2</strain>
    </source>
</reference>
<sequence>MCVVFQLDTLEHDALEVLRLLRSTRNTLAPINRIPPEVLTLIPDFWDRSDRGQDVIALTHVCRAWREIFTSHSSLWTDFDCMDSNKTRVYLERSKA</sequence>
<comment type="caution">
    <text evidence="1">The sequence shown here is derived from an EMBL/GenBank/DDBJ whole genome shotgun (WGS) entry which is preliminary data.</text>
</comment>
<reference evidence="1" key="2">
    <citation type="journal article" date="2020" name="Nat. Commun.">
        <title>Large-scale genome sequencing of mycorrhizal fungi provides insights into the early evolution of symbiotic traits.</title>
        <authorList>
            <person name="Miyauchi S."/>
            <person name="Kiss E."/>
            <person name="Kuo A."/>
            <person name="Drula E."/>
            <person name="Kohler A."/>
            <person name="Sanchez-Garcia M."/>
            <person name="Morin E."/>
            <person name="Andreopoulos B."/>
            <person name="Barry K.W."/>
            <person name="Bonito G."/>
            <person name="Buee M."/>
            <person name="Carver A."/>
            <person name="Chen C."/>
            <person name="Cichocki N."/>
            <person name="Clum A."/>
            <person name="Culley D."/>
            <person name="Crous P.W."/>
            <person name="Fauchery L."/>
            <person name="Girlanda M."/>
            <person name="Hayes R.D."/>
            <person name="Keri Z."/>
            <person name="LaButti K."/>
            <person name="Lipzen A."/>
            <person name="Lombard V."/>
            <person name="Magnuson J."/>
            <person name="Maillard F."/>
            <person name="Murat C."/>
            <person name="Nolan M."/>
            <person name="Ohm R.A."/>
            <person name="Pangilinan J."/>
            <person name="Pereira M.F."/>
            <person name="Perotto S."/>
            <person name="Peter M."/>
            <person name="Pfister S."/>
            <person name="Riley R."/>
            <person name="Sitrit Y."/>
            <person name="Stielow J.B."/>
            <person name="Szollosi G."/>
            <person name="Zifcakova L."/>
            <person name="Stursova M."/>
            <person name="Spatafora J.W."/>
            <person name="Tedersoo L."/>
            <person name="Vaario L.M."/>
            <person name="Yamada A."/>
            <person name="Yan M."/>
            <person name="Wang P."/>
            <person name="Xu J."/>
            <person name="Bruns T."/>
            <person name="Baldrian P."/>
            <person name="Vilgalys R."/>
            <person name="Dunand C."/>
            <person name="Henrissat B."/>
            <person name="Grigoriev I.V."/>
            <person name="Hibbett D."/>
            <person name="Nagy L.G."/>
            <person name="Martin F.M."/>
        </authorList>
    </citation>
    <scope>NUCLEOTIDE SEQUENCE</scope>
    <source>
        <strain evidence="1">P2</strain>
    </source>
</reference>
<feature type="non-terminal residue" evidence="1">
    <location>
        <position position="96"/>
    </location>
</feature>
<keyword evidence="2" id="KW-1185">Reference proteome</keyword>
<dbReference type="Proteomes" id="UP000886501">
    <property type="component" value="Unassembled WGS sequence"/>
</dbReference>
<gene>
    <name evidence="1" type="ORF">BDM02DRAFT_3104714</name>
</gene>
<organism evidence="1 2">
    <name type="scientific">Thelephora ganbajun</name>
    <name type="common">Ganba fungus</name>
    <dbReference type="NCBI Taxonomy" id="370292"/>
    <lineage>
        <taxon>Eukaryota</taxon>
        <taxon>Fungi</taxon>
        <taxon>Dikarya</taxon>
        <taxon>Basidiomycota</taxon>
        <taxon>Agaricomycotina</taxon>
        <taxon>Agaricomycetes</taxon>
        <taxon>Thelephorales</taxon>
        <taxon>Thelephoraceae</taxon>
        <taxon>Thelephora</taxon>
    </lineage>
</organism>
<dbReference type="EMBL" id="MU118268">
    <property type="protein sequence ID" value="KAF9643191.1"/>
    <property type="molecule type" value="Genomic_DNA"/>
</dbReference>